<dbReference type="Proteomes" id="UP000053766">
    <property type="component" value="Unassembled WGS sequence"/>
</dbReference>
<reference evidence="2" key="2">
    <citation type="journal article" date="2016" name="Sci. Rep.">
        <title>Dictyocaulus viviparus genome, variome and transcriptome elucidate lungworm biology and support future intervention.</title>
        <authorList>
            <person name="McNulty S.N."/>
            <person name="Strube C."/>
            <person name="Rosa B.A."/>
            <person name="Martin J.C."/>
            <person name="Tyagi R."/>
            <person name="Choi Y.J."/>
            <person name="Wang Q."/>
            <person name="Hallsworth Pepin K."/>
            <person name="Zhang X."/>
            <person name="Ozersky P."/>
            <person name="Wilson R.K."/>
            <person name="Sternberg P.W."/>
            <person name="Gasser R.B."/>
            <person name="Mitreva M."/>
        </authorList>
    </citation>
    <scope>NUCLEOTIDE SEQUENCE [LARGE SCALE GENOMIC DNA]</scope>
    <source>
        <strain evidence="2">HannoverDv2000</strain>
    </source>
</reference>
<keyword evidence="2" id="KW-1185">Reference proteome</keyword>
<dbReference type="EMBL" id="KN716270">
    <property type="protein sequence ID" value="KJH48363.1"/>
    <property type="molecule type" value="Genomic_DNA"/>
</dbReference>
<protein>
    <submittedName>
        <fullName evidence="1">Uncharacterized protein</fullName>
    </submittedName>
</protein>
<evidence type="ECO:0000313" key="1">
    <source>
        <dbReference type="EMBL" id="KJH48363.1"/>
    </source>
</evidence>
<gene>
    <name evidence="1" type="ORF">DICVIV_05539</name>
</gene>
<sequence length="109" mass="12820">MLIRIKIYFIVQSRKKAAELHREVFHRSTYAWVNLVKAMCGVGVFALPSAFQQSGLWLVLNDFHKTRDPNHRCSSLRRILQIFIFERFLLIVKLRHATPTAREKIADLK</sequence>
<proteinExistence type="predicted"/>
<dbReference type="AlphaFoldDB" id="A0A0D8XUT0"/>
<evidence type="ECO:0000313" key="2">
    <source>
        <dbReference type="Proteomes" id="UP000053766"/>
    </source>
</evidence>
<name>A0A0D8XUT0_DICVI</name>
<dbReference type="OrthoDB" id="5869482at2759"/>
<accession>A0A0D8XUT0</accession>
<organism evidence="1 2">
    <name type="scientific">Dictyocaulus viviparus</name>
    <name type="common">Bovine lungworm</name>
    <dbReference type="NCBI Taxonomy" id="29172"/>
    <lineage>
        <taxon>Eukaryota</taxon>
        <taxon>Metazoa</taxon>
        <taxon>Ecdysozoa</taxon>
        <taxon>Nematoda</taxon>
        <taxon>Chromadorea</taxon>
        <taxon>Rhabditida</taxon>
        <taxon>Rhabditina</taxon>
        <taxon>Rhabditomorpha</taxon>
        <taxon>Strongyloidea</taxon>
        <taxon>Metastrongylidae</taxon>
        <taxon>Dictyocaulus</taxon>
    </lineage>
</organism>
<reference evidence="1 2" key="1">
    <citation type="submission" date="2013-11" db="EMBL/GenBank/DDBJ databases">
        <title>Draft genome of the bovine lungworm Dictyocaulus viviparus.</title>
        <authorList>
            <person name="Mitreva M."/>
        </authorList>
    </citation>
    <scope>NUCLEOTIDE SEQUENCE [LARGE SCALE GENOMIC DNA]</scope>
    <source>
        <strain evidence="1 2">HannoverDv2000</strain>
    </source>
</reference>